<name>A0ABT0FMF4_9ACTN</name>
<dbReference type="EMBL" id="JAKRKC020000001">
    <property type="protein sequence ID" value="MCK2213519.1"/>
    <property type="molecule type" value="Genomic_DNA"/>
</dbReference>
<dbReference type="Pfam" id="PF06722">
    <property type="entry name" value="EryCIII-like_C"/>
    <property type="match status" value="1"/>
</dbReference>
<gene>
    <name evidence="2" type="ORF">MF672_006885</name>
</gene>
<protein>
    <submittedName>
        <fullName evidence="2">Glycosyltransferase</fullName>
    </submittedName>
</protein>
<evidence type="ECO:0000313" key="2">
    <source>
        <dbReference type="EMBL" id="MCK2213519.1"/>
    </source>
</evidence>
<evidence type="ECO:0000259" key="1">
    <source>
        <dbReference type="Pfam" id="PF06722"/>
    </source>
</evidence>
<accession>A0ABT0FMF4</accession>
<dbReference type="Proteomes" id="UP001317259">
    <property type="component" value="Unassembled WGS sequence"/>
</dbReference>
<dbReference type="PANTHER" id="PTHR48050:SF13">
    <property type="entry name" value="STEROL 3-BETA-GLUCOSYLTRANSFERASE UGT80A2"/>
    <property type="match status" value="1"/>
</dbReference>
<dbReference type="RefSeq" id="WP_247815193.1">
    <property type="nucleotide sequence ID" value="NZ_JAKRKC020000001.1"/>
</dbReference>
<dbReference type="InterPro" id="IPR050426">
    <property type="entry name" value="Glycosyltransferase_28"/>
</dbReference>
<keyword evidence="3" id="KW-1185">Reference proteome</keyword>
<feature type="domain" description="Erythromycin biosynthesis protein CIII-like C-terminal" evidence="1">
    <location>
        <begin position="328"/>
        <end position="413"/>
    </location>
</feature>
<dbReference type="SUPFAM" id="SSF53756">
    <property type="entry name" value="UDP-Glycosyltransferase/glycogen phosphorylase"/>
    <property type="match status" value="1"/>
</dbReference>
<dbReference type="InterPro" id="IPR002213">
    <property type="entry name" value="UDP_glucos_trans"/>
</dbReference>
<reference evidence="2 3" key="1">
    <citation type="submission" date="2022-04" db="EMBL/GenBank/DDBJ databases">
        <title>Genome draft of Actinomadura sp. ATCC 31491.</title>
        <authorList>
            <person name="Shi X."/>
            <person name="Du Y."/>
        </authorList>
    </citation>
    <scope>NUCLEOTIDE SEQUENCE [LARGE SCALE GENOMIC DNA]</scope>
    <source>
        <strain evidence="2 3">ATCC 31491</strain>
    </source>
</reference>
<dbReference type="Gene3D" id="3.40.50.2000">
    <property type="entry name" value="Glycogen Phosphorylase B"/>
    <property type="match status" value="2"/>
</dbReference>
<dbReference type="PANTHER" id="PTHR48050">
    <property type="entry name" value="STEROL 3-BETA-GLUCOSYLTRANSFERASE"/>
    <property type="match status" value="1"/>
</dbReference>
<organism evidence="2 3">
    <name type="scientific">Actinomadura luzonensis</name>
    <dbReference type="NCBI Taxonomy" id="2805427"/>
    <lineage>
        <taxon>Bacteria</taxon>
        <taxon>Bacillati</taxon>
        <taxon>Actinomycetota</taxon>
        <taxon>Actinomycetes</taxon>
        <taxon>Streptosporangiales</taxon>
        <taxon>Thermomonosporaceae</taxon>
        <taxon>Actinomadura</taxon>
    </lineage>
</organism>
<comment type="caution">
    <text evidence="2">The sequence shown here is derived from an EMBL/GenBank/DDBJ whole genome shotgun (WGS) entry which is preliminary data.</text>
</comment>
<evidence type="ECO:0000313" key="3">
    <source>
        <dbReference type="Proteomes" id="UP001317259"/>
    </source>
</evidence>
<sequence>MRVLILALGSRGDTQPCAALALELARRGHEPTLAAAARYAPLIAAARPAPPAAAVAAAPPAAAARPAPPAVAAHVPPAGRHGVRFVPLSVDPAAVLDSEEGRAWLGGGPLGFVRGLRTVVEPLAAELVAEVDAACAGADLVLAPALGAFGRHLRERHGVPYRILQFQPSEPTGAFPNPLVPVATLGRLGNRASYALVERAGLLVLRGLMNRLRAGVLGLGPLRGSPFAADRRARVPVLCGVSPLVVPRPRDWPGYVHLTGYWRLPGRDVPGELKDFLAAGPPPVFVGFGSMPCPERVAEEVVAALRLAGLRGVVQGLPVAAADDLLPVGEVAHDLLFPRMAAVVHHGGAGTTGTALAAGVPGVVCPFFSDQPFWGRRVAALGAGPPPLPVRRLGRRELAGRLRAGPEHRERAARLGRLLRAENGAAVAIDLIERH</sequence>
<dbReference type="InterPro" id="IPR010610">
    <property type="entry name" value="EryCIII-like_C"/>
</dbReference>
<proteinExistence type="predicted"/>
<dbReference type="CDD" id="cd03784">
    <property type="entry name" value="GT1_Gtf-like"/>
    <property type="match status" value="1"/>
</dbReference>